<name>K1TTA6_9ZZZZ</name>
<proteinExistence type="predicted"/>
<evidence type="ECO:0000313" key="1">
    <source>
        <dbReference type="EMBL" id="EKC76277.1"/>
    </source>
</evidence>
<dbReference type="AlphaFoldDB" id="K1TTA6"/>
<organism evidence="1">
    <name type="scientific">human gut metagenome</name>
    <dbReference type="NCBI Taxonomy" id="408170"/>
    <lineage>
        <taxon>unclassified sequences</taxon>
        <taxon>metagenomes</taxon>
        <taxon>organismal metagenomes</taxon>
    </lineage>
</organism>
<comment type="caution">
    <text evidence="1">The sequence shown here is derived from an EMBL/GenBank/DDBJ whole genome shotgun (WGS) entry which is preliminary data.</text>
</comment>
<protein>
    <submittedName>
        <fullName evidence="1">GTP-binding protein HflX</fullName>
    </submittedName>
</protein>
<dbReference type="EMBL" id="AJWY01003135">
    <property type="protein sequence ID" value="EKC76277.1"/>
    <property type="molecule type" value="Genomic_DNA"/>
</dbReference>
<accession>K1TTA6</accession>
<sequence>LIPYDKSGLAAALHSHGKVLSEEYLENGIAVTALVDKLHKYEYEEFVI</sequence>
<feature type="non-terminal residue" evidence="1">
    <location>
        <position position="1"/>
    </location>
</feature>
<reference evidence="1" key="1">
    <citation type="journal article" date="2013" name="Environ. Microbiol.">
        <title>Microbiota from the distal guts of lean and obese adolescents exhibit partial functional redundancy besides clear differences in community structure.</title>
        <authorList>
            <person name="Ferrer M."/>
            <person name="Ruiz A."/>
            <person name="Lanza F."/>
            <person name="Haange S.B."/>
            <person name="Oberbach A."/>
            <person name="Till H."/>
            <person name="Bargiela R."/>
            <person name="Campoy C."/>
            <person name="Segura M.T."/>
            <person name="Richter M."/>
            <person name="von Bergen M."/>
            <person name="Seifert J."/>
            <person name="Suarez A."/>
        </authorList>
    </citation>
    <scope>NUCLEOTIDE SEQUENCE</scope>
</reference>
<gene>
    <name evidence="1" type="ORF">LEA_04787</name>
</gene>